<dbReference type="GO" id="GO:0005886">
    <property type="term" value="C:plasma membrane"/>
    <property type="evidence" value="ECO:0007669"/>
    <property type="project" value="UniProtKB-SubCell"/>
</dbReference>
<organism evidence="15 16">
    <name type="scientific">Streptomyces ferrugineus</name>
    <dbReference type="NCBI Taxonomy" id="1413221"/>
    <lineage>
        <taxon>Bacteria</taxon>
        <taxon>Bacillati</taxon>
        <taxon>Actinomycetota</taxon>
        <taxon>Actinomycetes</taxon>
        <taxon>Kitasatosporales</taxon>
        <taxon>Streptomycetaceae</taxon>
        <taxon>Streptomyces</taxon>
    </lineage>
</organism>
<evidence type="ECO:0000313" key="16">
    <source>
        <dbReference type="Proteomes" id="UP000594205"/>
    </source>
</evidence>
<dbReference type="GO" id="GO:0004252">
    <property type="term" value="F:serine-type endopeptidase activity"/>
    <property type="evidence" value="ECO:0007669"/>
    <property type="project" value="UniProtKB-UniRule"/>
</dbReference>
<evidence type="ECO:0000256" key="7">
    <source>
        <dbReference type="ARBA" id="ARBA00022825"/>
    </source>
</evidence>
<evidence type="ECO:0000256" key="4">
    <source>
        <dbReference type="ARBA" id="ARBA00022670"/>
    </source>
</evidence>
<dbReference type="GO" id="GO:0006508">
    <property type="term" value="P:proteolysis"/>
    <property type="evidence" value="ECO:0007669"/>
    <property type="project" value="UniProtKB-KW"/>
</dbReference>
<evidence type="ECO:0000313" key="15">
    <source>
        <dbReference type="EMBL" id="QOV35182.1"/>
    </source>
</evidence>
<evidence type="ECO:0000256" key="2">
    <source>
        <dbReference type="ARBA" id="ARBA00011073"/>
    </source>
</evidence>
<evidence type="ECO:0000256" key="13">
    <source>
        <dbReference type="SAM" id="SignalP"/>
    </source>
</evidence>
<feature type="chain" id="PRO_5031142512" evidence="13">
    <location>
        <begin position="35"/>
        <end position="456"/>
    </location>
</feature>
<dbReference type="InterPro" id="IPR000209">
    <property type="entry name" value="Peptidase_S8/S53_dom"/>
</dbReference>
<feature type="region of interest" description="Disordered" evidence="11">
    <location>
        <begin position="83"/>
        <end position="104"/>
    </location>
</feature>
<feature type="active site" description="Charge relay system" evidence="10">
    <location>
        <position position="67"/>
    </location>
</feature>
<evidence type="ECO:0000256" key="10">
    <source>
        <dbReference type="PROSITE-ProRule" id="PRU01240"/>
    </source>
</evidence>
<gene>
    <name evidence="15" type="primary">mycP</name>
    <name evidence="15" type="ORF">IM697_34695</name>
</gene>
<dbReference type="AlphaFoldDB" id="A0A7M2SFU9"/>
<feature type="compositionally biased region" description="Polar residues" evidence="11">
    <location>
        <begin position="333"/>
        <end position="345"/>
    </location>
</feature>
<feature type="compositionally biased region" description="Gly residues" evidence="11">
    <location>
        <begin position="396"/>
        <end position="407"/>
    </location>
</feature>
<proteinExistence type="inferred from homology"/>
<dbReference type="InterPro" id="IPR050131">
    <property type="entry name" value="Peptidase_S8_subtilisin-like"/>
</dbReference>
<dbReference type="InterPro" id="IPR036852">
    <property type="entry name" value="Peptidase_S8/S53_dom_sf"/>
</dbReference>
<evidence type="ECO:0000256" key="9">
    <source>
        <dbReference type="ARBA" id="ARBA00023136"/>
    </source>
</evidence>
<dbReference type="SUPFAM" id="SSF52743">
    <property type="entry name" value="Subtilisin-like"/>
    <property type="match status" value="1"/>
</dbReference>
<feature type="region of interest" description="Disordered" evidence="11">
    <location>
        <begin position="324"/>
        <end position="366"/>
    </location>
</feature>
<keyword evidence="16" id="KW-1185">Reference proteome</keyword>
<dbReference type="InterPro" id="IPR023827">
    <property type="entry name" value="Peptidase_S8_Asp-AS"/>
</dbReference>
<accession>A0A7M2SFU9</accession>
<dbReference type="EMBL" id="CP063373">
    <property type="protein sequence ID" value="QOV35182.1"/>
    <property type="molecule type" value="Genomic_DNA"/>
</dbReference>
<dbReference type="InterPro" id="IPR015500">
    <property type="entry name" value="Peptidase_S8_subtilisin-rel"/>
</dbReference>
<feature type="active site" description="Charge relay system" evidence="10">
    <location>
        <position position="261"/>
    </location>
</feature>
<dbReference type="KEGG" id="sfeu:IM697_34695"/>
<dbReference type="Gene3D" id="3.40.50.200">
    <property type="entry name" value="Peptidase S8/S53 domain"/>
    <property type="match status" value="1"/>
</dbReference>
<evidence type="ECO:0000256" key="12">
    <source>
        <dbReference type="SAM" id="Phobius"/>
    </source>
</evidence>
<evidence type="ECO:0000256" key="3">
    <source>
        <dbReference type="ARBA" id="ARBA00022475"/>
    </source>
</evidence>
<keyword evidence="4 10" id="KW-0645">Protease</keyword>
<dbReference type="Pfam" id="PF00082">
    <property type="entry name" value="Peptidase_S8"/>
    <property type="match status" value="1"/>
</dbReference>
<feature type="active site" description="Charge relay system" evidence="10">
    <location>
        <position position="101"/>
    </location>
</feature>
<name>A0A7M2SFU9_9ACTN</name>
<sequence>MRSKELGFKRAWSTTGVVALTGALLLTSAPTASADYIRDKQWVIDVINFEKVWKESQGQGVTVAVVDTGVDGTHPDLVGQVLKGKDVTGGGGDPQDDTDGHGTGMASLIAGHGHGVNNSSGVVGLAPKAKILPIKAAVRDDYDDDQWAEGVRYAVDRGAKVINLSFADSLAHPDSEGAAAIEYALQRDVVVVSGTGNDGSEGLEYPAKLPGVVAVGAVDESLKVWGNSNYGPGVTLTAPGVNIARADTSHSSGYAEGSGVSDATAYVSATAALVRAKYPDLTAGQVINRLIKSATFLDRDVKKVPDEEYGYGLIRPYSALTMDIPKGPKQGPLAQSSPSTSTNSGAAPDDNDSTSQAKKKKKSSSGSTLLIAGIAAAVLVIGGILFAVLRSRRNGGNGGPGSGGGTPPHGTGYPPQPPTGYQQYPNTPPNQGYPAPPGQSPQHPNPYAQQPPHQGQ</sequence>
<keyword evidence="3" id="KW-1003">Cell membrane</keyword>
<keyword evidence="8 12" id="KW-1133">Transmembrane helix</keyword>
<evidence type="ECO:0000259" key="14">
    <source>
        <dbReference type="Pfam" id="PF00082"/>
    </source>
</evidence>
<feature type="domain" description="Peptidase S8/S53" evidence="14">
    <location>
        <begin position="58"/>
        <end position="312"/>
    </location>
</feature>
<reference evidence="15 16" key="1">
    <citation type="submission" date="2020-10" db="EMBL/GenBank/DDBJ databases">
        <title>Streptomyces ferrugineus complate genome analysis.</title>
        <authorList>
            <person name="Anwar N."/>
        </authorList>
    </citation>
    <scope>NUCLEOTIDE SEQUENCE [LARGE SCALE GENOMIC DNA]</scope>
    <source>
        <strain evidence="15 16">CCTCC AA2014009</strain>
    </source>
</reference>
<dbReference type="PROSITE" id="PS51892">
    <property type="entry name" value="SUBTILASE"/>
    <property type="match status" value="1"/>
</dbReference>
<dbReference type="PRINTS" id="PR00723">
    <property type="entry name" value="SUBTILISIN"/>
</dbReference>
<dbReference type="NCBIfam" id="TIGR03921">
    <property type="entry name" value="T7SS_mycosin"/>
    <property type="match status" value="1"/>
</dbReference>
<dbReference type="PANTHER" id="PTHR43806">
    <property type="entry name" value="PEPTIDASE S8"/>
    <property type="match status" value="1"/>
</dbReference>
<evidence type="ECO:0000256" key="8">
    <source>
        <dbReference type="ARBA" id="ARBA00022989"/>
    </source>
</evidence>
<feature type="compositionally biased region" description="Low complexity" evidence="11">
    <location>
        <begin position="408"/>
        <end position="425"/>
    </location>
</feature>
<keyword evidence="7 10" id="KW-0720">Serine protease</keyword>
<dbReference type="PROSITE" id="PS00136">
    <property type="entry name" value="SUBTILASE_ASP"/>
    <property type="match status" value="1"/>
</dbReference>
<feature type="compositionally biased region" description="Polar residues" evidence="11">
    <location>
        <begin position="447"/>
        <end position="456"/>
    </location>
</feature>
<keyword evidence="13" id="KW-0732">Signal</keyword>
<feature type="region of interest" description="Disordered" evidence="11">
    <location>
        <begin position="396"/>
        <end position="456"/>
    </location>
</feature>
<evidence type="ECO:0000256" key="1">
    <source>
        <dbReference type="ARBA" id="ARBA00004162"/>
    </source>
</evidence>
<evidence type="ECO:0000256" key="5">
    <source>
        <dbReference type="ARBA" id="ARBA00022692"/>
    </source>
</evidence>
<comment type="subcellular location">
    <subcellularLocation>
        <location evidence="1">Cell membrane</location>
        <topology evidence="1">Single-pass membrane protein</topology>
    </subcellularLocation>
</comment>
<evidence type="ECO:0000256" key="6">
    <source>
        <dbReference type="ARBA" id="ARBA00022801"/>
    </source>
</evidence>
<dbReference type="Proteomes" id="UP000594205">
    <property type="component" value="Chromosome"/>
</dbReference>
<comment type="similarity">
    <text evidence="2 10">Belongs to the peptidase S8 family.</text>
</comment>
<dbReference type="InterPro" id="IPR023834">
    <property type="entry name" value="T7SS_pept_S8A_mycosin"/>
</dbReference>
<evidence type="ECO:0000256" key="11">
    <source>
        <dbReference type="SAM" id="MobiDB-lite"/>
    </source>
</evidence>
<protein>
    <submittedName>
        <fullName evidence="15">Type VII secretion-associated serine protease mycosin</fullName>
    </submittedName>
</protein>
<keyword evidence="6 10" id="KW-0378">Hydrolase</keyword>
<keyword evidence="9 12" id="KW-0472">Membrane</keyword>
<feature type="transmembrane region" description="Helical" evidence="12">
    <location>
        <begin position="369"/>
        <end position="389"/>
    </location>
</feature>
<keyword evidence="5 12" id="KW-0812">Transmembrane</keyword>
<feature type="signal peptide" evidence="13">
    <location>
        <begin position="1"/>
        <end position="34"/>
    </location>
</feature>
<dbReference type="PANTHER" id="PTHR43806:SF11">
    <property type="entry name" value="CEREVISIN-RELATED"/>
    <property type="match status" value="1"/>
</dbReference>